<dbReference type="RefSeq" id="XP_071940135.1">
    <property type="nucleotide sequence ID" value="XM_072084034.1"/>
</dbReference>
<feature type="compositionally biased region" description="Polar residues" evidence="1">
    <location>
        <begin position="354"/>
        <end position="367"/>
    </location>
</feature>
<feature type="compositionally biased region" description="Polar residues" evidence="1">
    <location>
        <begin position="154"/>
        <end position="174"/>
    </location>
</feature>
<dbReference type="Proteomes" id="UP001652660">
    <property type="component" value="Chromosome 3e"/>
</dbReference>
<accession>A0ABM4X7W1</accession>
<reference evidence="3" key="1">
    <citation type="submission" date="2025-08" db="UniProtKB">
        <authorList>
            <consortium name="RefSeq"/>
        </authorList>
    </citation>
    <scope>IDENTIFICATION</scope>
    <source>
        <tissue evidence="3">Leaves</tissue>
    </source>
</reference>
<feature type="region of interest" description="Disordered" evidence="1">
    <location>
        <begin position="154"/>
        <end position="186"/>
    </location>
</feature>
<protein>
    <submittedName>
        <fullName evidence="3">Uncharacterized protein</fullName>
    </submittedName>
</protein>
<evidence type="ECO:0000313" key="3">
    <source>
        <dbReference type="RefSeq" id="XP_071940135.1"/>
    </source>
</evidence>
<feature type="region of interest" description="Disordered" evidence="1">
    <location>
        <begin position="409"/>
        <end position="456"/>
    </location>
</feature>
<feature type="region of interest" description="Disordered" evidence="1">
    <location>
        <begin position="696"/>
        <end position="727"/>
    </location>
</feature>
<feature type="compositionally biased region" description="Basic and acidic residues" evidence="1">
    <location>
        <begin position="696"/>
        <end position="711"/>
    </location>
</feature>
<feature type="compositionally biased region" description="Basic and acidic residues" evidence="1">
    <location>
        <begin position="24"/>
        <end position="52"/>
    </location>
</feature>
<keyword evidence="2" id="KW-1185">Reference proteome</keyword>
<feature type="compositionally biased region" description="Basic and acidic residues" evidence="1">
    <location>
        <begin position="175"/>
        <end position="186"/>
    </location>
</feature>
<sequence length="748" mass="82747">MSNLYLSAVEEEKATVKVPQEPQEAAREDEMKGENHIIPEVDTKDFQEKTESSDDFSVTTDSNAERHESDEKEQGNKKSDQPPPPYPEAAKESDHLVSQENYVDEADSAYEANHEKPLESNLGEITPINGKIESHENGIIPRETDAQKVEITNSNSNIESTFQDSKTVNDTTTPLEEHQSSSSHQIEEVIKLSVTCHVEEKKHDCSEIHREGNRDDLMLEESPDVEDKSLEMNICIEESVSKAIEENVQHGHRNNGDIQLPLKDNLNDVLSSPTETVPEVSRIGPSSETPDPKKKHIVLAEEINLTSDGSENPEKEPDSGRAHFSDQMALMDDATPGMIEQEACSKENGEENTVKMSSSPDLDMVNQNKGTKVIYTAAEQEPEECRDKKVVLVVPKTISVSNGLRSMDKYDEGEKVTENLLVEETEKRNDDSTSTGNGRHNAGAAEESLSSFESSEGENIPVSLTSTFNLENDLPADSPTSSFNQQWDNGLCSKAAEDWNKCTVNLKQCSSFDVFIAEVSTSNAQKASIQALNPSSALEKVNHVQELEQNVQANSVTEGDYKQHLISETSSLPSSKAQENAARVSIESNPDHPVARVKQRKSPSFEFGIPIDARSEESDQTPLLVRDKSLARSFSGHANVRFQNSMVPTDYGRKSLDYEPVAVEEKTIRMERSDSDISRDLFTSLLRKDEKPTVELAPEKKESHIADDKALESPSSEELALTSIKTSGKRRPRSSLLSACICCTAANN</sequence>
<feature type="region of interest" description="Disordered" evidence="1">
    <location>
        <begin position="252"/>
        <end position="325"/>
    </location>
</feature>
<feature type="compositionally biased region" description="Basic and acidic residues" evidence="1">
    <location>
        <begin position="312"/>
        <end position="324"/>
    </location>
</feature>
<feature type="region of interest" description="Disordered" evidence="1">
    <location>
        <begin position="1"/>
        <end position="126"/>
    </location>
</feature>
<gene>
    <name evidence="3" type="primary">LOC140038767</name>
</gene>
<evidence type="ECO:0000256" key="1">
    <source>
        <dbReference type="SAM" id="MobiDB-lite"/>
    </source>
</evidence>
<evidence type="ECO:0000313" key="2">
    <source>
        <dbReference type="Proteomes" id="UP001652660"/>
    </source>
</evidence>
<proteinExistence type="predicted"/>
<feature type="region of interest" description="Disordered" evidence="1">
    <location>
        <begin position="345"/>
        <end position="367"/>
    </location>
</feature>
<feature type="compositionally biased region" description="Low complexity" evidence="1">
    <location>
        <begin position="446"/>
        <end position="456"/>
    </location>
</feature>
<feature type="compositionally biased region" description="Basic and acidic residues" evidence="1">
    <location>
        <begin position="63"/>
        <end position="80"/>
    </location>
</feature>
<name>A0ABM4X7W1_COFAR</name>
<dbReference type="GeneID" id="140038767"/>
<organism evidence="2 3">
    <name type="scientific">Coffea arabica</name>
    <name type="common">Arabian coffee</name>
    <dbReference type="NCBI Taxonomy" id="13443"/>
    <lineage>
        <taxon>Eukaryota</taxon>
        <taxon>Viridiplantae</taxon>
        <taxon>Streptophyta</taxon>
        <taxon>Embryophyta</taxon>
        <taxon>Tracheophyta</taxon>
        <taxon>Spermatophyta</taxon>
        <taxon>Magnoliopsida</taxon>
        <taxon>eudicotyledons</taxon>
        <taxon>Gunneridae</taxon>
        <taxon>Pentapetalae</taxon>
        <taxon>asterids</taxon>
        <taxon>lamiids</taxon>
        <taxon>Gentianales</taxon>
        <taxon>Rubiaceae</taxon>
        <taxon>Ixoroideae</taxon>
        <taxon>Gardenieae complex</taxon>
        <taxon>Bertiereae - Coffeeae clade</taxon>
        <taxon>Coffeeae</taxon>
        <taxon>Coffea</taxon>
    </lineage>
</organism>
<feature type="region of interest" description="Disordered" evidence="1">
    <location>
        <begin position="570"/>
        <end position="601"/>
    </location>
</feature>